<organism evidence="2 5">
    <name type="scientific">Micromonospora terminaliae</name>
    <dbReference type="NCBI Taxonomy" id="1914461"/>
    <lineage>
        <taxon>Bacteria</taxon>
        <taxon>Bacillati</taxon>
        <taxon>Actinomycetota</taxon>
        <taxon>Actinomycetes</taxon>
        <taxon>Micromonosporales</taxon>
        <taxon>Micromonosporaceae</taxon>
        <taxon>Micromonospora</taxon>
    </lineage>
</organism>
<keyword evidence="2" id="KW-0808">Transferase</keyword>
<dbReference type="GO" id="GO:0016779">
    <property type="term" value="F:nucleotidyltransferase activity"/>
    <property type="evidence" value="ECO:0007669"/>
    <property type="project" value="UniProtKB-KW"/>
</dbReference>
<dbReference type="GO" id="GO:0008641">
    <property type="term" value="F:ubiquitin-like modifier activating enzyme activity"/>
    <property type="evidence" value="ECO:0007669"/>
    <property type="project" value="InterPro"/>
</dbReference>
<evidence type="ECO:0000313" key="2">
    <source>
        <dbReference type="EMBL" id="NES26953.1"/>
    </source>
</evidence>
<dbReference type="SUPFAM" id="SSF69572">
    <property type="entry name" value="Activating enzymes of the ubiquitin-like proteins"/>
    <property type="match status" value="1"/>
</dbReference>
<dbReference type="EMBL" id="CP045309">
    <property type="protein sequence ID" value="QGL48266.1"/>
    <property type="molecule type" value="Genomic_DNA"/>
</dbReference>
<dbReference type="PANTHER" id="PTHR10953">
    <property type="entry name" value="UBIQUITIN-ACTIVATING ENZYME E1"/>
    <property type="match status" value="1"/>
</dbReference>
<evidence type="ECO:0000259" key="1">
    <source>
        <dbReference type="Pfam" id="PF00899"/>
    </source>
</evidence>
<dbReference type="Pfam" id="PF00899">
    <property type="entry name" value="ThiF"/>
    <property type="match status" value="1"/>
</dbReference>
<proteinExistence type="predicted"/>
<keyword evidence="4" id="KW-1185">Reference proteome</keyword>
<keyword evidence="2" id="KW-0548">Nucleotidyltransferase</keyword>
<dbReference type="PANTHER" id="PTHR10953:SF102">
    <property type="entry name" value="ADENYLYLTRANSFERASE AND SULFURTRANSFERASE MOCS3"/>
    <property type="match status" value="1"/>
</dbReference>
<accession>A0AAJ2ZC12</accession>
<dbReference type="InterPro" id="IPR045886">
    <property type="entry name" value="ThiF/MoeB/HesA"/>
</dbReference>
<dbReference type="Proteomes" id="UP000402241">
    <property type="component" value="Chromosome"/>
</dbReference>
<evidence type="ECO:0000313" key="4">
    <source>
        <dbReference type="Proteomes" id="UP000402241"/>
    </source>
</evidence>
<reference evidence="2 5" key="2">
    <citation type="submission" date="2020-02" db="EMBL/GenBank/DDBJ databases">
        <title>WGS of Micromonospora spp. isolated from hot spring.</title>
        <authorList>
            <person name="Thawai C."/>
        </authorList>
    </citation>
    <scope>NUCLEOTIDE SEQUENCE [LARGE SCALE GENOMIC DNA]</scope>
    <source>
        <strain evidence="2 5">TMS7</strain>
    </source>
</reference>
<dbReference type="GO" id="GO:0005737">
    <property type="term" value="C:cytoplasm"/>
    <property type="evidence" value="ECO:0007669"/>
    <property type="project" value="TreeGrafter"/>
</dbReference>
<gene>
    <name evidence="2" type="ORF">G3561_05185</name>
    <name evidence="3" type="ORF">GCE86_15285</name>
</gene>
<dbReference type="AlphaFoldDB" id="A0AAJ2ZC12"/>
<dbReference type="InterPro" id="IPR035985">
    <property type="entry name" value="Ubiquitin-activating_enz"/>
</dbReference>
<name>A0AAJ2ZC12_9ACTN</name>
<dbReference type="RefSeq" id="WP_154227595.1">
    <property type="nucleotide sequence ID" value="NZ_CP045309.1"/>
</dbReference>
<dbReference type="InterPro" id="IPR000594">
    <property type="entry name" value="ThiF_NAD_FAD-bd"/>
</dbReference>
<dbReference type="Proteomes" id="UP000477779">
    <property type="component" value="Unassembled WGS sequence"/>
</dbReference>
<reference evidence="3 4" key="1">
    <citation type="submission" date="2019-10" db="EMBL/GenBank/DDBJ databases">
        <title>Genome Sequence of Micromonospora terminaliae DSM 101760.</title>
        <authorList>
            <person name="Guo L."/>
        </authorList>
    </citation>
    <scope>NUCLEOTIDE SEQUENCE [LARGE SCALE GENOMIC DNA]</scope>
    <source>
        <strain evidence="3 4">DSM 101760</strain>
    </source>
</reference>
<feature type="domain" description="THIF-type NAD/FAD binding fold" evidence="1">
    <location>
        <begin position="126"/>
        <end position="345"/>
    </location>
</feature>
<sequence length="373" mass="40273">MLRPAIKSAHQPYTLPGHRIIVGLMQYGVAAEIQDDEEDSIARLLTLMDGTRDLDAIRADFDRTHPGHSAESVTEVVRDLIDQGFVEDAAAPPPATLTDAQTERYRSARQFYSWIDTTPRESPWSVQERIGAARVVLLGLGGTGSAVAAGLVASGIGGLHCVDFDRIEPGNLTRQLLYVESDVGEPKLAAGLRRLRAMNPHVTVTGEELRVGSAADVARLMADADVFVLCADQPDQLIQEWTNEAALATGTPWFMSLYTGPMVVVGSFLPGRTGCYACMIRGERQREINSVGRPLTDLPRPNAVVAANANVGGHLCALEVLYHLGGLPQQTAGRLYHHNVARWDHQYFIDVVQDPGCPACGERPAPPTGEPAG</sequence>
<dbReference type="GO" id="GO:0004792">
    <property type="term" value="F:thiosulfate-cyanide sulfurtransferase activity"/>
    <property type="evidence" value="ECO:0007669"/>
    <property type="project" value="TreeGrafter"/>
</dbReference>
<evidence type="ECO:0000313" key="3">
    <source>
        <dbReference type="EMBL" id="QGL48266.1"/>
    </source>
</evidence>
<dbReference type="Gene3D" id="3.40.50.720">
    <property type="entry name" value="NAD(P)-binding Rossmann-like Domain"/>
    <property type="match status" value="1"/>
</dbReference>
<dbReference type="EMBL" id="JAAHBZ010000002">
    <property type="protein sequence ID" value="NES26953.1"/>
    <property type="molecule type" value="Genomic_DNA"/>
</dbReference>
<protein>
    <submittedName>
        <fullName evidence="2">ThiF family adenylyltransferase</fullName>
    </submittedName>
</protein>
<evidence type="ECO:0000313" key="5">
    <source>
        <dbReference type="Proteomes" id="UP000477779"/>
    </source>
</evidence>